<evidence type="ECO:0000256" key="6">
    <source>
        <dbReference type="ARBA" id="ARBA00022676"/>
    </source>
</evidence>
<feature type="domain" description="Glycosyl transferase family 51" evidence="13">
    <location>
        <begin position="63"/>
        <end position="216"/>
    </location>
</feature>
<proteinExistence type="inferred from homology"/>
<dbReference type="GO" id="GO:0009252">
    <property type="term" value="P:peptidoglycan biosynthetic process"/>
    <property type="evidence" value="ECO:0007669"/>
    <property type="project" value="TreeGrafter"/>
</dbReference>
<evidence type="ECO:0000256" key="3">
    <source>
        <dbReference type="ARBA" id="ARBA00007739"/>
    </source>
</evidence>
<dbReference type="GO" id="GO:0030288">
    <property type="term" value="C:outer membrane-bounded periplasmic space"/>
    <property type="evidence" value="ECO:0007669"/>
    <property type="project" value="TreeGrafter"/>
</dbReference>
<feature type="domain" description="Penicillin-binding protein transpeptidase" evidence="12">
    <location>
        <begin position="307"/>
        <end position="589"/>
    </location>
</feature>
<keyword evidence="8" id="KW-0378">Hydrolase</keyword>
<dbReference type="STRING" id="545694.TREPR_2523"/>
<dbReference type="PANTHER" id="PTHR32282:SF15">
    <property type="entry name" value="PENICILLIN-BINDING PROTEIN 1C"/>
    <property type="match status" value="1"/>
</dbReference>
<evidence type="ECO:0000256" key="2">
    <source>
        <dbReference type="ARBA" id="ARBA00007090"/>
    </source>
</evidence>
<dbReference type="PANTHER" id="PTHR32282">
    <property type="entry name" value="BINDING PROTEIN TRANSPEPTIDASE, PUTATIVE-RELATED"/>
    <property type="match status" value="1"/>
</dbReference>
<dbReference type="Pfam" id="PF06832">
    <property type="entry name" value="BiPBP_C"/>
    <property type="match status" value="1"/>
</dbReference>
<evidence type="ECO:0000256" key="8">
    <source>
        <dbReference type="ARBA" id="ARBA00022801"/>
    </source>
</evidence>
<feature type="domain" description="Penicillin-binding C-terminal" evidence="14">
    <location>
        <begin position="759"/>
        <end position="844"/>
    </location>
</feature>
<dbReference type="GO" id="GO:0008955">
    <property type="term" value="F:peptidoglycan glycosyltransferase activity"/>
    <property type="evidence" value="ECO:0007669"/>
    <property type="project" value="UniProtKB-EC"/>
</dbReference>
<keyword evidence="9" id="KW-0511">Multifunctional enzyme</keyword>
<keyword evidence="16" id="KW-1185">Reference proteome</keyword>
<comment type="catalytic activity">
    <reaction evidence="11">
        <text>[GlcNAc-(1-&gt;4)-Mur2Ac(oyl-L-Ala-gamma-D-Glu-L-Lys-D-Ala-D-Ala)](n)-di-trans,octa-cis-undecaprenyl diphosphate + beta-D-GlcNAc-(1-&gt;4)-Mur2Ac(oyl-L-Ala-gamma-D-Glu-L-Lys-D-Ala-D-Ala)-di-trans,octa-cis-undecaprenyl diphosphate = [GlcNAc-(1-&gt;4)-Mur2Ac(oyl-L-Ala-gamma-D-Glu-L-Lys-D-Ala-D-Ala)](n+1)-di-trans,octa-cis-undecaprenyl diphosphate + di-trans,octa-cis-undecaprenyl diphosphate + H(+)</text>
        <dbReference type="Rhea" id="RHEA:23708"/>
        <dbReference type="Rhea" id="RHEA-COMP:9602"/>
        <dbReference type="Rhea" id="RHEA-COMP:9603"/>
        <dbReference type="ChEBI" id="CHEBI:15378"/>
        <dbReference type="ChEBI" id="CHEBI:58405"/>
        <dbReference type="ChEBI" id="CHEBI:60033"/>
        <dbReference type="ChEBI" id="CHEBI:78435"/>
        <dbReference type="EC" id="2.4.99.28"/>
    </reaction>
</comment>
<reference evidence="15 16" key="2">
    <citation type="journal article" date="2011" name="ISME J.">
        <title>RNA-seq reveals cooperative metabolic interactions between two termite-gut spirochete species in co-culture.</title>
        <authorList>
            <person name="Rosenthal A.Z."/>
            <person name="Matson E.G."/>
            <person name="Eldar A."/>
            <person name="Leadbetter J.R."/>
        </authorList>
    </citation>
    <scope>NUCLEOTIDE SEQUENCE [LARGE SCALE GENOMIC DNA]</scope>
    <source>
        <strain evidence="16">ATCC BAA-887 / DSM 12427 / ZAS-2</strain>
    </source>
</reference>
<keyword evidence="7" id="KW-0808">Transferase</keyword>
<gene>
    <name evidence="15" type="primary">pbpC</name>
    <name evidence="15" type="ordered locus">TREPR_2523</name>
</gene>
<evidence type="ECO:0000256" key="7">
    <source>
        <dbReference type="ARBA" id="ARBA00022679"/>
    </source>
</evidence>
<evidence type="ECO:0000313" key="15">
    <source>
        <dbReference type="EMBL" id="AEF83630.1"/>
    </source>
</evidence>
<keyword evidence="4" id="KW-0121">Carboxypeptidase</keyword>
<dbReference type="eggNOG" id="COG4953">
    <property type="taxonomic scope" value="Bacteria"/>
</dbReference>
<dbReference type="InterPro" id="IPR001460">
    <property type="entry name" value="PCN-bd_Tpept"/>
</dbReference>
<dbReference type="InterPro" id="IPR036950">
    <property type="entry name" value="PBP_transglycosylase"/>
</dbReference>
<keyword evidence="5" id="KW-0645">Protease</keyword>
<reference evidence="16" key="1">
    <citation type="submission" date="2009-12" db="EMBL/GenBank/DDBJ databases">
        <title>Complete sequence of Treponema primitia strain ZAS-2.</title>
        <authorList>
            <person name="Tetu S.G."/>
            <person name="Matson E."/>
            <person name="Ren Q."/>
            <person name="Seshadri R."/>
            <person name="Elbourne L."/>
            <person name="Hassan K.A."/>
            <person name="Durkin A."/>
            <person name="Radune D."/>
            <person name="Mohamoud Y."/>
            <person name="Shay R."/>
            <person name="Jin S."/>
            <person name="Zhang X."/>
            <person name="Lucey K."/>
            <person name="Ballor N.R."/>
            <person name="Ottesen E."/>
            <person name="Rosenthal R."/>
            <person name="Allen A."/>
            <person name="Leadbetter J.R."/>
            <person name="Paulsen I.T."/>
        </authorList>
    </citation>
    <scope>NUCLEOTIDE SEQUENCE [LARGE SCALE GENOMIC DNA]</scope>
    <source>
        <strain evidence="16">ATCC BAA-887 / DSM 12427 / ZAS-2</strain>
    </source>
</reference>
<evidence type="ECO:0000256" key="9">
    <source>
        <dbReference type="ARBA" id="ARBA00023268"/>
    </source>
</evidence>
<evidence type="ECO:0000313" key="16">
    <source>
        <dbReference type="Proteomes" id="UP000009223"/>
    </source>
</evidence>
<dbReference type="SUPFAM" id="SSF56601">
    <property type="entry name" value="beta-lactamase/transpeptidase-like"/>
    <property type="match status" value="1"/>
</dbReference>
<evidence type="ECO:0000256" key="1">
    <source>
        <dbReference type="ARBA" id="ARBA00004752"/>
    </source>
</evidence>
<name>F5YGY2_TREPZ</name>
<dbReference type="Pfam" id="PF00905">
    <property type="entry name" value="Transpeptidase"/>
    <property type="match status" value="1"/>
</dbReference>
<dbReference type="HOGENOM" id="CLU_006354_7_2_12"/>
<evidence type="ECO:0000259" key="14">
    <source>
        <dbReference type="Pfam" id="PF06832"/>
    </source>
</evidence>
<protein>
    <recommendedName>
        <fullName evidence="10">peptidoglycan glycosyltransferase</fullName>
        <ecNumber evidence="10">2.4.99.28</ecNumber>
    </recommendedName>
</protein>
<dbReference type="Proteomes" id="UP000009223">
    <property type="component" value="Chromosome"/>
</dbReference>
<dbReference type="InterPro" id="IPR023346">
    <property type="entry name" value="Lysozyme-like_dom_sf"/>
</dbReference>
<dbReference type="GO" id="GO:0006508">
    <property type="term" value="P:proteolysis"/>
    <property type="evidence" value="ECO:0007669"/>
    <property type="project" value="UniProtKB-KW"/>
</dbReference>
<evidence type="ECO:0000256" key="10">
    <source>
        <dbReference type="ARBA" id="ARBA00044770"/>
    </source>
</evidence>
<organism evidence="15 16">
    <name type="scientific">Treponema primitia (strain ATCC BAA-887 / DSM 12427 / ZAS-2)</name>
    <dbReference type="NCBI Taxonomy" id="545694"/>
    <lineage>
        <taxon>Bacteria</taxon>
        <taxon>Pseudomonadati</taxon>
        <taxon>Spirochaetota</taxon>
        <taxon>Spirochaetia</taxon>
        <taxon>Spirochaetales</taxon>
        <taxon>Treponemataceae</taxon>
        <taxon>Treponema</taxon>
    </lineage>
</organism>
<dbReference type="SUPFAM" id="SSF53955">
    <property type="entry name" value="Lysozyme-like"/>
    <property type="match status" value="1"/>
</dbReference>
<dbReference type="KEGG" id="tpi:TREPR_2523"/>
<evidence type="ECO:0000259" key="13">
    <source>
        <dbReference type="Pfam" id="PF00912"/>
    </source>
</evidence>
<dbReference type="GO" id="GO:0008658">
    <property type="term" value="F:penicillin binding"/>
    <property type="evidence" value="ECO:0007669"/>
    <property type="project" value="InterPro"/>
</dbReference>
<dbReference type="EC" id="2.4.99.28" evidence="10"/>
<dbReference type="Gene3D" id="3.40.710.10">
    <property type="entry name" value="DD-peptidase/beta-lactamase superfamily"/>
    <property type="match status" value="1"/>
</dbReference>
<dbReference type="EMBL" id="CP001843">
    <property type="protein sequence ID" value="AEF83630.1"/>
    <property type="molecule type" value="Genomic_DNA"/>
</dbReference>
<dbReference type="GO" id="GO:0004180">
    <property type="term" value="F:carboxypeptidase activity"/>
    <property type="evidence" value="ECO:0007669"/>
    <property type="project" value="UniProtKB-KW"/>
</dbReference>
<sequence>MRRLLFWSGLTVLLLMFALSLPDSLFEAYYSPVLYDREGKLLGARVALDGQWRFPDASGMGLNEKFIAALIEAEDHRFKWHPGIDPLAIGRALVQNIREGRVVSGGSTITMQTLRLMRKSKGRTVFEKAVEAVLALRLEISLSKDDILKLYAANAPFGANVVGFEAASWRWFGREGAELSWAEAATLAVLPNNPALIHPGRNRDGLRKKRDALLGRLYTKRFFDAETLILAKAENLPEEPLPLPQLAPHLLNRAVVEAGGVANFASGANAMHSPRIQTTLDRTIQERALGIMNRAADRFAVNGIMNGACLVMDTRSGAVAAYVGNVDSPLARDVDIIPAKRSSGSLLKPFLYAAMLDSGDLLPKGLISDIPTRVGSYSPENITRTYLGAVPADEALARSLNVPAVRSLRIFGVDRFARLLRSIGVSTLFRPAEEYGLPLILGGAEVTLWEMAALYGGLARSVYAQTDTGARGTSLQVAAEGPVFFPPRVFAWETAAKIRRPVASAQQALFPETRAPVAAAQRPLSPGAAWLTLDALTFVVRPGEEAHWQEYAGSRRIAWKTGTSFGFRDAWAIGVTPQWTVAVWIGNASGEGRAELRSAVTSAPVLFELFSALDSWRGYVPESNTSKEQPYPSRSASLAKQVLGLVDSVPSGEDWLWFPQPADDLKSQEVCAWSGYPVGPDCGPVKTVLLPRNAPPHRACEYCRTVALNEAEDRQIRPAGNDGRPVVLKKRFVLPPAEEWYYRRWRADYKPLPPPENDAGQLPLALFNPEPFSRIFVPRELDGREGRVVFSAAHREDSALIHWHLDGEYLGSTRVFHEMEARPAPGFHTLTLVDGAGNTLTRRFEVIDNGT</sequence>
<dbReference type="InterPro" id="IPR050396">
    <property type="entry name" value="Glycosyltr_51/Transpeptidase"/>
</dbReference>
<evidence type="ECO:0000256" key="5">
    <source>
        <dbReference type="ARBA" id="ARBA00022670"/>
    </source>
</evidence>
<dbReference type="Gene3D" id="1.10.3810.10">
    <property type="entry name" value="Biosynthetic peptidoglycan transglycosylase-like"/>
    <property type="match status" value="1"/>
</dbReference>
<dbReference type="InterPro" id="IPR001264">
    <property type="entry name" value="Glyco_trans_51"/>
</dbReference>
<comment type="similarity">
    <text evidence="2">In the C-terminal section; belongs to the transpeptidase family.</text>
</comment>
<keyword evidence="6" id="KW-0328">Glycosyltransferase</keyword>
<evidence type="ECO:0000256" key="11">
    <source>
        <dbReference type="ARBA" id="ARBA00049902"/>
    </source>
</evidence>
<accession>F5YGY2</accession>
<evidence type="ECO:0000256" key="4">
    <source>
        <dbReference type="ARBA" id="ARBA00022645"/>
    </source>
</evidence>
<comment type="pathway">
    <text evidence="1">Cell wall biogenesis; peptidoglycan biosynthesis.</text>
</comment>
<dbReference type="AlphaFoldDB" id="F5YGY2"/>
<dbReference type="Pfam" id="PF00912">
    <property type="entry name" value="Transgly"/>
    <property type="match status" value="1"/>
</dbReference>
<dbReference type="InterPro" id="IPR009647">
    <property type="entry name" value="PBP_C"/>
</dbReference>
<evidence type="ECO:0000259" key="12">
    <source>
        <dbReference type="Pfam" id="PF00905"/>
    </source>
</evidence>
<dbReference type="InterPro" id="IPR012338">
    <property type="entry name" value="Beta-lactam/transpept-like"/>
</dbReference>
<comment type="similarity">
    <text evidence="3">In the N-terminal section; belongs to the glycosyltransferase 51 family.</text>
</comment>